<dbReference type="AlphaFoldDB" id="A0A255XV31"/>
<name>A0A255XV31_9PROT</name>
<protein>
    <submittedName>
        <fullName evidence="1">Uncharacterized protein</fullName>
    </submittedName>
</protein>
<gene>
    <name evidence="1" type="ORF">CHR90_05815</name>
</gene>
<dbReference type="EMBL" id="NOXS01000029">
    <property type="protein sequence ID" value="OYQ20224.1"/>
    <property type="molecule type" value="Genomic_DNA"/>
</dbReference>
<evidence type="ECO:0000313" key="1">
    <source>
        <dbReference type="EMBL" id="OYQ20224.1"/>
    </source>
</evidence>
<organism evidence="1 2">
    <name type="scientific">Elstera cyanobacteriorum</name>
    <dbReference type="NCBI Taxonomy" id="2022747"/>
    <lineage>
        <taxon>Bacteria</taxon>
        <taxon>Pseudomonadati</taxon>
        <taxon>Pseudomonadota</taxon>
        <taxon>Alphaproteobacteria</taxon>
        <taxon>Rhodospirillales</taxon>
        <taxon>Rhodospirillaceae</taxon>
        <taxon>Elstera</taxon>
    </lineage>
</organism>
<evidence type="ECO:0000313" key="2">
    <source>
        <dbReference type="Proteomes" id="UP000216361"/>
    </source>
</evidence>
<dbReference type="OrthoDB" id="9810880at2"/>
<dbReference type="RefSeq" id="WP_094408047.1">
    <property type="nucleotide sequence ID" value="NZ_BMJZ01000001.1"/>
</dbReference>
<reference evidence="1 2" key="1">
    <citation type="submission" date="2017-07" db="EMBL/GenBank/DDBJ databases">
        <title>Elstera cyanobacteriorum sp. nov., a novel bacterium isolated from cyanobacterial aggregates in a eutrophic lake.</title>
        <authorList>
            <person name="Cai H."/>
        </authorList>
    </citation>
    <scope>NUCLEOTIDE SEQUENCE [LARGE SCALE GENOMIC DNA]</scope>
    <source>
        <strain evidence="1 2">TH019</strain>
    </source>
</reference>
<comment type="caution">
    <text evidence="1">The sequence shown here is derived from an EMBL/GenBank/DDBJ whole genome shotgun (WGS) entry which is preliminary data.</text>
</comment>
<dbReference type="Proteomes" id="UP000216361">
    <property type="component" value="Unassembled WGS sequence"/>
</dbReference>
<accession>A0A255XV31</accession>
<keyword evidence="2" id="KW-1185">Reference proteome</keyword>
<proteinExistence type="predicted"/>
<sequence>MTWTIPDWADFTPAGPGHIALLRTLHTAETDGIPNRLEPGRVEPETLHIDGRLYGNASHLDPLIWRRLVQVDRVVAIGPVVRVTAEGRAKL</sequence>